<evidence type="ECO:0000313" key="3">
    <source>
        <dbReference type="Proteomes" id="UP000663760"/>
    </source>
</evidence>
<name>A0A7I8LG08_SPIIN</name>
<dbReference type="EMBL" id="LR746278">
    <property type="protein sequence ID" value="CAA7408947.1"/>
    <property type="molecule type" value="Genomic_DNA"/>
</dbReference>
<dbReference type="EMBL" id="LR743602">
    <property type="protein sequence ID" value="CAA2632632.1"/>
    <property type="molecule type" value="Genomic_DNA"/>
</dbReference>
<evidence type="ECO:0000313" key="2">
    <source>
        <dbReference type="EMBL" id="CAA7408947.1"/>
    </source>
</evidence>
<sequence length="17" mass="1982">MSGCSFDLYSTHVPKYF</sequence>
<evidence type="ECO:0000313" key="1">
    <source>
        <dbReference type="EMBL" id="CAA2632632.1"/>
    </source>
</evidence>
<gene>
    <name evidence="1" type="ORF">SI7747_15018227</name>
    <name evidence="2" type="ORF">SI8410_15019625</name>
</gene>
<proteinExistence type="predicted"/>
<protein>
    <submittedName>
        <fullName evidence="2">Uncharacterized protein</fullName>
    </submittedName>
</protein>
<dbReference type="Proteomes" id="UP000663760">
    <property type="component" value="Chromosome 15"/>
</dbReference>
<organism evidence="2 3">
    <name type="scientific">Spirodela intermedia</name>
    <name type="common">Intermediate duckweed</name>
    <dbReference type="NCBI Taxonomy" id="51605"/>
    <lineage>
        <taxon>Eukaryota</taxon>
        <taxon>Viridiplantae</taxon>
        <taxon>Streptophyta</taxon>
        <taxon>Embryophyta</taxon>
        <taxon>Tracheophyta</taxon>
        <taxon>Spermatophyta</taxon>
        <taxon>Magnoliopsida</taxon>
        <taxon>Liliopsida</taxon>
        <taxon>Araceae</taxon>
        <taxon>Lemnoideae</taxon>
        <taxon>Spirodela</taxon>
    </lineage>
</organism>
<dbReference type="AlphaFoldDB" id="A0A7I8LG08"/>
<reference evidence="2" key="1">
    <citation type="submission" date="2020-02" db="EMBL/GenBank/DDBJ databases">
        <authorList>
            <person name="Scholz U."/>
            <person name="Mascher M."/>
            <person name="Fiebig A."/>
        </authorList>
    </citation>
    <scope>NUCLEOTIDE SEQUENCE</scope>
</reference>
<keyword evidence="3" id="KW-1185">Reference proteome</keyword>
<accession>A0A7I8LG08</accession>